<evidence type="ECO:0000259" key="1">
    <source>
        <dbReference type="Pfam" id="PF00582"/>
    </source>
</evidence>
<dbReference type="SUPFAM" id="SSF52402">
    <property type="entry name" value="Adenine nucleotide alpha hydrolases-like"/>
    <property type="match status" value="1"/>
</dbReference>
<dbReference type="eggNOG" id="arCOG00451">
    <property type="taxonomic scope" value="Archaea"/>
</dbReference>
<dbReference type="EMBL" id="CP003372">
    <property type="protein sequence ID" value="AGB30555.1"/>
    <property type="molecule type" value="Genomic_DNA"/>
</dbReference>
<accession>L0JG84</accession>
<reference evidence="3 5" key="3">
    <citation type="journal article" date="2014" name="PLoS Genet.">
        <title>Phylogenetically driven sequencing of extremely halophilic archaea reveals strategies for static and dynamic osmo-response.</title>
        <authorList>
            <person name="Becker E.A."/>
            <person name="Seitzer P.M."/>
            <person name="Tritt A."/>
            <person name="Larsen D."/>
            <person name="Krusor M."/>
            <person name="Yao A.I."/>
            <person name="Wu D."/>
            <person name="Madern D."/>
            <person name="Eisen J.A."/>
            <person name="Darling A.E."/>
            <person name="Facciotti M.T."/>
        </authorList>
    </citation>
    <scope>NUCLEOTIDE SEQUENCE [LARGE SCALE GENOMIC DNA]</scope>
    <source>
        <strain evidence="3 5">DSM 15624</strain>
    </source>
</reference>
<reference evidence="2" key="2">
    <citation type="submission" date="2012-02" db="EMBL/GenBank/DDBJ databases">
        <title>Complete sequence of chromosome of Natrinema pellirubrum DSM 15624.</title>
        <authorList>
            <consortium name="US DOE Joint Genome Institute"/>
            <person name="Lucas S."/>
            <person name="Han J."/>
            <person name="Lapidus A."/>
            <person name="Cheng J.-F."/>
            <person name="Goodwin L."/>
            <person name="Pitluck S."/>
            <person name="Peters L."/>
            <person name="Teshima H."/>
            <person name="Detter J.C."/>
            <person name="Han C."/>
            <person name="Tapia R."/>
            <person name="Land M."/>
            <person name="Hauser L."/>
            <person name="Kyrpides N."/>
            <person name="Ivanova N."/>
            <person name="Pagani I."/>
            <person name="Sproer C."/>
            <person name="Anderson I."/>
            <person name="Woyke T."/>
        </authorList>
    </citation>
    <scope>NUCLEOTIDE SEQUENCE</scope>
    <source>
        <strain evidence="2">DSM 15624</strain>
    </source>
</reference>
<feature type="domain" description="UspA" evidence="1">
    <location>
        <begin position="227"/>
        <end position="340"/>
    </location>
</feature>
<evidence type="ECO:0000313" key="5">
    <source>
        <dbReference type="Proteomes" id="UP000011593"/>
    </source>
</evidence>
<gene>
    <name evidence="2" type="ordered locus">Natpe_0630</name>
    <name evidence="3" type="ORF">C488_07337</name>
</gene>
<dbReference type="AlphaFoldDB" id="L0JG84"/>
<keyword evidence="5" id="KW-1185">Reference proteome</keyword>
<dbReference type="STRING" id="797303.Natpe_0630"/>
<dbReference type="Pfam" id="PF00582">
    <property type="entry name" value="Usp"/>
    <property type="match status" value="1"/>
</dbReference>
<evidence type="ECO:0000313" key="4">
    <source>
        <dbReference type="Proteomes" id="UP000010843"/>
    </source>
</evidence>
<dbReference type="KEGG" id="npe:Natpe_0630"/>
<dbReference type="OrthoDB" id="43026at2157"/>
<sequence>MVDGSERTAVRITVPRRSVDSDVDSSLRSGPLIRTPEYTVVVPVTDVLLDTEAQSNVRPFLRTAVALAADNDGRVLLLGLETVPNDASLETVRRYLRRERSANSDAEVPETVEKRRKHVARIAERTRDLEPSVPVRPIVRVVSDTTDGIRDVIDDGRETAVLLLRDTGFGEDGRRSVGTIDSILTDAECDVFVETPSVRGEETPLYVPDVEDHTVASIAESEAKPIDSILLPVGGGPHAALAAEAARALARAVDASVTVLHVIPPDAPTQTAAEGTEILKFAEYVLGPDVTSEVELREAPETADEIVREAKTHDLTSIGAPEQQSRLEQLVFESVQQTLSELNGTTVLMARDADRTTRSLYYRWKRGIEASGDERESVN</sequence>
<proteinExistence type="predicted"/>
<reference evidence="4" key="1">
    <citation type="submission" date="2012-02" db="EMBL/GenBank/DDBJ databases">
        <title>Complete sequence of chromosome of Natrinema pellirubrum DSM 15624.</title>
        <authorList>
            <person name="Lucas S."/>
            <person name="Han J."/>
            <person name="Lapidus A."/>
            <person name="Cheng J.-F."/>
            <person name="Goodwin L."/>
            <person name="Pitluck S."/>
            <person name="Peters L."/>
            <person name="Teshima H."/>
            <person name="Detter J.C."/>
            <person name="Han C."/>
            <person name="Tapia R."/>
            <person name="Land M."/>
            <person name="Hauser L."/>
            <person name="Kyrpides N."/>
            <person name="Ivanova N."/>
            <person name="Pagani I."/>
            <person name="Sproer C."/>
            <person name="Anderson I."/>
            <person name="Woyke T."/>
        </authorList>
    </citation>
    <scope>NUCLEOTIDE SEQUENCE [LARGE SCALE GENOMIC DNA]</scope>
    <source>
        <strain evidence="4">DSM 15624 / JCM 10476 / NCIMB 786</strain>
    </source>
</reference>
<dbReference type="Proteomes" id="UP000010843">
    <property type="component" value="Chromosome"/>
</dbReference>
<protein>
    <submittedName>
        <fullName evidence="2">Universal stress family protein</fullName>
    </submittedName>
</protein>
<name>L0JG84_NATP1</name>
<dbReference type="PATRIC" id="fig|797303.5.peg.1484"/>
<evidence type="ECO:0000313" key="3">
    <source>
        <dbReference type="EMBL" id="ELY77025.1"/>
    </source>
</evidence>
<dbReference type="EMBL" id="AOIE01000042">
    <property type="protein sequence ID" value="ELY77025.1"/>
    <property type="molecule type" value="Genomic_DNA"/>
</dbReference>
<organism evidence="2 4">
    <name type="scientific">Natrinema pellirubrum (strain DSM 15624 / CIP 106293 / JCM 10476 / NCIMB 786 / 157)</name>
    <dbReference type="NCBI Taxonomy" id="797303"/>
    <lineage>
        <taxon>Archaea</taxon>
        <taxon>Methanobacteriati</taxon>
        <taxon>Methanobacteriota</taxon>
        <taxon>Stenosarchaea group</taxon>
        <taxon>Halobacteria</taxon>
        <taxon>Halobacteriales</taxon>
        <taxon>Natrialbaceae</taxon>
        <taxon>Natrinema</taxon>
    </lineage>
</organism>
<dbReference type="RefSeq" id="WP_006180819.1">
    <property type="nucleotide sequence ID" value="NC_019962.1"/>
</dbReference>
<dbReference type="InterPro" id="IPR006016">
    <property type="entry name" value="UspA"/>
</dbReference>
<dbReference type="GeneID" id="14335089"/>
<evidence type="ECO:0000313" key="2">
    <source>
        <dbReference type="EMBL" id="AGB30555.1"/>
    </source>
</evidence>
<dbReference type="Proteomes" id="UP000011593">
    <property type="component" value="Unassembled WGS sequence"/>
</dbReference>
<dbReference type="HOGENOM" id="CLU_726855_0_0_2"/>
<dbReference type="Gene3D" id="3.40.50.12370">
    <property type="match status" value="1"/>
</dbReference>